<dbReference type="GO" id="GO:0004748">
    <property type="term" value="F:ribonucleoside-diphosphate reductase activity, thioredoxin disulfide as acceptor"/>
    <property type="evidence" value="ECO:0007669"/>
    <property type="project" value="TreeGrafter"/>
</dbReference>
<dbReference type="GO" id="GO:0005971">
    <property type="term" value="C:ribonucleoside-diphosphate reductase complex"/>
    <property type="evidence" value="ECO:0007669"/>
    <property type="project" value="TreeGrafter"/>
</dbReference>
<name>A0A1S8WW70_OPIVI</name>
<dbReference type="SUPFAM" id="SSF48168">
    <property type="entry name" value="R1 subunit of ribonucleotide reductase, N-terminal domain"/>
    <property type="match status" value="1"/>
</dbReference>
<dbReference type="AlphaFoldDB" id="A0A1S8WW70"/>
<evidence type="ECO:0000313" key="7">
    <source>
        <dbReference type="EMBL" id="OON18651.1"/>
    </source>
</evidence>
<evidence type="ECO:0000256" key="5">
    <source>
        <dbReference type="PROSITE-ProRule" id="PRU00492"/>
    </source>
</evidence>
<protein>
    <recommendedName>
        <fullName evidence="1">Ribonucleoside-diphosphate reductase large subunit</fullName>
    </recommendedName>
    <alternativeName>
        <fullName evidence="4">Ribonucleotide reductase large subunit</fullName>
    </alternativeName>
</protein>
<dbReference type="PANTHER" id="PTHR11573">
    <property type="entry name" value="RIBONUCLEOSIDE-DIPHOSPHATE REDUCTASE LARGE CHAIN"/>
    <property type="match status" value="1"/>
</dbReference>
<dbReference type="GO" id="GO:0005524">
    <property type="term" value="F:ATP binding"/>
    <property type="evidence" value="ECO:0007669"/>
    <property type="project" value="UniProtKB-UniRule"/>
</dbReference>
<feature type="non-terminal residue" evidence="7">
    <location>
        <position position="206"/>
    </location>
</feature>
<gene>
    <name evidence="7" type="ORF">X801_05492</name>
</gene>
<sequence length="206" mass="23218">MGGKLRGCDGRDDRTEGVHCEEISERIRALCDGLDESCLDIPALTRQIITGLCPRMTTSGLDNLAAGECAYMTTRYRVYGALAARPAVSNLHKNTKASVSEVTEDLYGYVTERTKLYSLIMSEEVSKIIRENADRLNSEIDYQRKPNCNYFDFTTLELSCLFKLHGKVHERPLLMASIGIHKRDIDAAIETYNLMSENWFTHASPK</sequence>
<evidence type="ECO:0000259" key="6">
    <source>
        <dbReference type="PROSITE" id="PS51161"/>
    </source>
</evidence>
<dbReference type="GO" id="GO:0009263">
    <property type="term" value="P:deoxyribonucleotide biosynthetic process"/>
    <property type="evidence" value="ECO:0007669"/>
    <property type="project" value="TreeGrafter"/>
</dbReference>
<evidence type="ECO:0000256" key="3">
    <source>
        <dbReference type="ARBA" id="ARBA00022840"/>
    </source>
</evidence>
<keyword evidence="2 5" id="KW-0547">Nucleotide-binding</keyword>
<evidence type="ECO:0000256" key="1">
    <source>
        <dbReference type="ARBA" id="ARBA00019284"/>
    </source>
</evidence>
<evidence type="ECO:0000313" key="8">
    <source>
        <dbReference type="Proteomes" id="UP000243686"/>
    </source>
</evidence>
<keyword evidence="3 5" id="KW-0067">ATP-binding</keyword>
<accession>A0A1S8WW70</accession>
<evidence type="ECO:0000256" key="4">
    <source>
        <dbReference type="ARBA" id="ARBA00031255"/>
    </source>
</evidence>
<organism evidence="7 8">
    <name type="scientific">Opisthorchis viverrini</name>
    <name type="common">Southeast Asian liver fluke</name>
    <dbReference type="NCBI Taxonomy" id="6198"/>
    <lineage>
        <taxon>Eukaryota</taxon>
        <taxon>Metazoa</taxon>
        <taxon>Spiralia</taxon>
        <taxon>Lophotrochozoa</taxon>
        <taxon>Platyhelminthes</taxon>
        <taxon>Trematoda</taxon>
        <taxon>Digenea</taxon>
        <taxon>Opisthorchiida</taxon>
        <taxon>Opisthorchiata</taxon>
        <taxon>Opisthorchiidae</taxon>
        <taxon>Opisthorchis</taxon>
    </lineage>
</organism>
<reference evidence="7 8" key="1">
    <citation type="submission" date="2015-03" db="EMBL/GenBank/DDBJ databases">
        <title>Draft genome of the nematode, Opisthorchis viverrini.</title>
        <authorList>
            <person name="Mitreva M."/>
        </authorList>
    </citation>
    <scope>NUCLEOTIDE SEQUENCE [LARGE SCALE GENOMIC DNA]</scope>
    <source>
        <strain evidence="7">Khon Kaen</strain>
    </source>
</reference>
<keyword evidence="8" id="KW-1185">Reference proteome</keyword>
<dbReference type="PROSITE" id="PS51161">
    <property type="entry name" value="ATP_CONE"/>
    <property type="match status" value="1"/>
</dbReference>
<dbReference type="InterPro" id="IPR008926">
    <property type="entry name" value="RNR_R1-su_N"/>
</dbReference>
<dbReference type="PANTHER" id="PTHR11573:SF6">
    <property type="entry name" value="RIBONUCLEOSIDE-DIPHOSPHATE REDUCTASE LARGE SUBUNIT"/>
    <property type="match status" value="1"/>
</dbReference>
<dbReference type="Gene3D" id="3.20.70.20">
    <property type="match status" value="1"/>
</dbReference>
<dbReference type="EMBL" id="KV893980">
    <property type="protein sequence ID" value="OON18651.1"/>
    <property type="molecule type" value="Genomic_DNA"/>
</dbReference>
<dbReference type="Proteomes" id="UP000243686">
    <property type="component" value="Unassembled WGS sequence"/>
</dbReference>
<feature type="domain" description="ATP-cone" evidence="6">
    <location>
        <begin position="3"/>
        <end position="97"/>
    </location>
</feature>
<dbReference type="InterPro" id="IPR039718">
    <property type="entry name" value="Rrm1"/>
</dbReference>
<evidence type="ECO:0000256" key="2">
    <source>
        <dbReference type="ARBA" id="ARBA00022741"/>
    </source>
</evidence>
<dbReference type="InterPro" id="IPR005144">
    <property type="entry name" value="ATP-cone_dom"/>
</dbReference>
<proteinExistence type="predicted"/>